<organism evidence="5 6">
    <name type="scientific">Cavenderia fasciculata</name>
    <name type="common">Slime mold</name>
    <name type="synonym">Dictyostelium fasciculatum</name>
    <dbReference type="NCBI Taxonomy" id="261658"/>
    <lineage>
        <taxon>Eukaryota</taxon>
        <taxon>Amoebozoa</taxon>
        <taxon>Evosea</taxon>
        <taxon>Eumycetozoa</taxon>
        <taxon>Dictyostelia</taxon>
        <taxon>Acytosteliales</taxon>
        <taxon>Cavenderiaceae</taxon>
        <taxon>Cavenderia</taxon>
    </lineage>
</organism>
<protein>
    <submittedName>
        <fullName evidence="5">3beta-hydroxysteroid dehydrogenase</fullName>
    </submittedName>
</protein>
<dbReference type="Gene3D" id="3.40.50.720">
    <property type="entry name" value="NAD(P)-binding Rossmann-like Domain"/>
    <property type="match status" value="1"/>
</dbReference>
<gene>
    <name evidence="5" type="ORF">DFA_04893</name>
</gene>
<feature type="domain" description="3-beta hydroxysteroid dehydrogenase/isomerase" evidence="4">
    <location>
        <begin position="5"/>
        <end position="260"/>
    </location>
</feature>
<accession>F4PMB3</accession>
<evidence type="ECO:0000256" key="1">
    <source>
        <dbReference type="ARBA" id="ARBA00009219"/>
    </source>
</evidence>
<name>F4PMB3_CACFS</name>
<dbReference type="KEGG" id="dfa:DFA_04893"/>
<dbReference type="OrthoDB" id="10058185at2759"/>
<feature type="transmembrane region" description="Helical" evidence="3">
    <location>
        <begin position="261"/>
        <end position="280"/>
    </location>
</feature>
<dbReference type="PANTHER" id="PTHR43245">
    <property type="entry name" value="BIFUNCTIONAL POLYMYXIN RESISTANCE PROTEIN ARNA"/>
    <property type="match status" value="1"/>
</dbReference>
<keyword evidence="3" id="KW-0812">Transmembrane</keyword>
<dbReference type="EMBL" id="GL883008">
    <property type="protein sequence ID" value="EGG22763.1"/>
    <property type="molecule type" value="Genomic_DNA"/>
</dbReference>
<dbReference type="OMA" id="LTYGECD"/>
<dbReference type="InterPro" id="IPR036291">
    <property type="entry name" value="NAD(P)-bd_dom_sf"/>
</dbReference>
<dbReference type="AlphaFoldDB" id="F4PMB3"/>
<dbReference type="FunFam" id="3.40.50.720:FF:000870">
    <property type="entry name" value="Steroid dehydrogenase"/>
    <property type="match status" value="1"/>
</dbReference>
<dbReference type="GO" id="GO:0016616">
    <property type="term" value="F:oxidoreductase activity, acting on the CH-OH group of donors, NAD or NADP as acceptor"/>
    <property type="evidence" value="ECO:0007669"/>
    <property type="project" value="InterPro"/>
</dbReference>
<dbReference type="GeneID" id="14875610"/>
<evidence type="ECO:0000259" key="4">
    <source>
        <dbReference type="Pfam" id="PF01073"/>
    </source>
</evidence>
<dbReference type="Pfam" id="PF01073">
    <property type="entry name" value="3Beta_HSD"/>
    <property type="match status" value="1"/>
</dbReference>
<dbReference type="InterPro" id="IPR002225">
    <property type="entry name" value="3Beta_OHSteriod_DH/Estase"/>
</dbReference>
<dbReference type="Proteomes" id="UP000007797">
    <property type="component" value="Unassembled WGS sequence"/>
</dbReference>
<evidence type="ECO:0000313" key="6">
    <source>
        <dbReference type="Proteomes" id="UP000007797"/>
    </source>
</evidence>
<dbReference type="InterPro" id="IPR050177">
    <property type="entry name" value="Lipid_A_modif_metabolic_enz"/>
</dbReference>
<keyword evidence="6" id="KW-1185">Reference proteome</keyword>
<dbReference type="RefSeq" id="XP_004360614.1">
    <property type="nucleotide sequence ID" value="XM_004360557.1"/>
</dbReference>
<comment type="similarity">
    <text evidence="1 3">Belongs to the 3-beta-HSD family.</text>
</comment>
<evidence type="ECO:0000256" key="2">
    <source>
        <dbReference type="ARBA" id="ARBA00023002"/>
    </source>
</evidence>
<keyword evidence="3" id="KW-0472">Membrane</keyword>
<keyword evidence="2 3" id="KW-0560">Oxidoreductase</keyword>
<evidence type="ECO:0000256" key="3">
    <source>
        <dbReference type="RuleBase" id="RU004475"/>
    </source>
</evidence>
<evidence type="ECO:0000313" key="5">
    <source>
        <dbReference type="EMBL" id="EGG22763.1"/>
    </source>
</evidence>
<dbReference type="STRING" id="1054147.F4PMB3"/>
<reference evidence="6" key="1">
    <citation type="journal article" date="2011" name="Genome Res.">
        <title>Phylogeny-wide analysis of social amoeba genomes highlights ancient origins for complex intercellular communication.</title>
        <authorList>
            <person name="Heidel A.J."/>
            <person name="Lawal H.M."/>
            <person name="Felder M."/>
            <person name="Schilde C."/>
            <person name="Helps N.R."/>
            <person name="Tunggal B."/>
            <person name="Rivero F."/>
            <person name="John U."/>
            <person name="Schleicher M."/>
            <person name="Eichinger L."/>
            <person name="Platzer M."/>
            <person name="Noegel A.A."/>
            <person name="Schaap P."/>
            <person name="Gloeckner G."/>
        </authorList>
    </citation>
    <scope>NUCLEOTIDE SEQUENCE [LARGE SCALE GENOMIC DNA]</scope>
    <source>
        <strain evidence="6">SH3</strain>
    </source>
</reference>
<dbReference type="PANTHER" id="PTHR43245:SF51">
    <property type="entry name" value="SHORT CHAIN DEHYDROGENASE_REDUCTASE FAMILY 42E, MEMBER 2"/>
    <property type="match status" value="1"/>
</dbReference>
<proteinExistence type="inferred from homology"/>
<dbReference type="GO" id="GO:0006694">
    <property type="term" value="P:steroid biosynthetic process"/>
    <property type="evidence" value="ECO:0007669"/>
    <property type="project" value="InterPro"/>
</dbReference>
<keyword evidence="3" id="KW-1133">Transmembrane helix</keyword>
<dbReference type="SUPFAM" id="SSF51735">
    <property type="entry name" value="NAD(P)-binding Rossmann-fold domains"/>
    <property type="match status" value="1"/>
</dbReference>
<sequence>MKSYLVVGGCGFLGRYIVEALLARGEKKVHIFDIRKSFEDDRVTFHIGDIRKLEDLERACKGIDTVFHTASPTHGMGYDLYYSVNVTGTEMLVKACQNSGVAQLVYTSSSSVVFNGADIVNGDETLPYVGQHLDPYNKTKELGERAVLDVATNDPNSKLAVCAIRPAGIFGPRDVQGWPQFLIAAKEGKNKFMFGTGKNLCDWTYIDNVVHGHLLAADKMVPGSKINGQAYFITNDEPIPFWNMPIYAYEAFGYEKPKFKIPFAVMYYIALLIDFFVALLKPIKTIHPTITLFRMVYTNATRYFNINKAKRDLGYKPIVSVQEGMDRTRDWFKINYSQFINKK</sequence>